<dbReference type="InterPro" id="IPR003953">
    <property type="entry name" value="FAD-dep_OxRdtase_2_FAD-bd"/>
</dbReference>
<dbReference type="GO" id="GO:0016491">
    <property type="term" value="F:oxidoreductase activity"/>
    <property type="evidence" value="ECO:0007669"/>
    <property type="project" value="UniProtKB-KW"/>
</dbReference>
<feature type="non-terminal residue" evidence="4">
    <location>
        <position position="136"/>
    </location>
</feature>
<dbReference type="InterPro" id="IPR036188">
    <property type="entry name" value="FAD/NAD-bd_sf"/>
</dbReference>
<name>X1DDC9_9ZZZZ</name>
<sequence>MADYDVIVIGCGPAGMMACGELAKRGIKVLGIDKKPLLGVNIRTASGYCFLDQEFNEEYIKRTPQGDKTLLEYTNSGFSLTYGGKMEGIYHSYMFSDTKKHWKATVTDKPFYHIFNPHQCHEDRYKWAKKQGAEFM</sequence>
<dbReference type="Gene3D" id="3.50.50.60">
    <property type="entry name" value="FAD/NAD(P)-binding domain"/>
    <property type="match status" value="1"/>
</dbReference>
<dbReference type="EMBL" id="BART01024911">
    <property type="protein sequence ID" value="GAG94426.1"/>
    <property type="molecule type" value="Genomic_DNA"/>
</dbReference>
<evidence type="ECO:0000313" key="4">
    <source>
        <dbReference type="EMBL" id="GAG94426.1"/>
    </source>
</evidence>
<keyword evidence="2" id="KW-0560">Oxidoreductase</keyword>
<evidence type="ECO:0000259" key="3">
    <source>
        <dbReference type="Pfam" id="PF00890"/>
    </source>
</evidence>
<evidence type="ECO:0000256" key="1">
    <source>
        <dbReference type="ARBA" id="ARBA00022630"/>
    </source>
</evidence>
<proteinExistence type="predicted"/>
<comment type="caution">
    <text evidence="4">The sequence shown here is derived from an EMBL/GenBank/DDBJ whole genome shotgun (WGS) entry which is preliminary data.</text>
</comment>
<dbReference type="AlphaFoldDB" id="X1DDC9"/>
<reference evidence="4" key="1">
    <citation type="journal article" date="2014" name="Front. Microbiol.">
        <title>High frequency of phylogenetically diverse reductive dehalogenase-homologous genes in deep subseafloor sedimentary metagenomes.</title>
        <authorList>
            <person name="Kawai M."/>
            <person name="Futagami T."/>
            <person name="Toyoda A."/>
            <person name="Takaki Y."/>
            <person name="Nishi S."/>
            <person name="Hori S."/>
            <person name="Arai W."/>
            <person name="Tsubouchi T."/>
            <person name="Morono Y."/>
            <person name="Uchiyama I."/>
            <person name="Ito T."/>
            <person name="Fujiyama A."/>
            <person name="Inagaki F."/>
            <person name="Takami H."/>
        </authorList>
    </citation>
    <scope>NUCLEOTIDE SEQUENCE</scope>
    <source>
        <strain evidence="4">Expedition CK06-06</strain>
    </source>
</reference>
<evidence type="ECO:0000256" key="2">
    <source>
        <dbReference type="ARBA" id="ARBA00023002"/>
    </source>
</evidence>
<gene>
    <name evidence="4" type="ORF">S01H4_44846</name>
</gene>
<organism evidence="4">
    <name type="scientific">marine sediment metagenome</name>
    <dbReference type="NCBI Taxonomy" id="412755"/>
    <lineage>
        <taxon>unclassified sequences</taxon>
        <taxon>metagenomes</taxon>
        <taxon>ecological metagenomes</taxon>
    </lineage>
</organism>
<accession>X1DDC9</accession>
<dbReference type="Pfam" id="PF00890">
    <property type="entry name" value="FAD_binding_2"/>
    <property type="match status" value="1"/>
</dbReference>
<dbReference type="SUPFAM" id="SSF51905">
    <property type="entry name" value="FAD/NAD(P)-binding domain"/>
    <property type="match status" value="1"/>
</dbReference>
<protein>
    <recommendedName>
        <fullName evidence="3">FAD-dependent oxidoreductase 2 FAD-binding domain-containing protein</fullName>
    </recommendedName>
</protein>
<keyword evidence="1" id="KW-0285">Flavoprotein</keyword>
<feature type="domain" description="FAD-dependent oxidoreductase 2 FAD-binding" evidence="3">
    <location>
        <begin position="5"/>
        <end position="50"/>
    </location>
</feature>